<dbReference type="InterPro" id="IPR001611">
    <property type="entry name" value="Leu-rich_rpt"/>
</dbReference>
<protein>
    <submittedName>
        <fullName evidence="5">Scaffold/adaptor protein</fullName>
    </submittedName>
</protein>
<dbReference type="Pfam" id="PF00560">
    <property type="entry name" value="LRR_1"/>
    <property type="match status" value="1"/>
</dbReference>
<evidence type="ECO:0000256" key="2">
    <source>
        <dbReference type="ARBA" id="ARBA00022737"/>
    </source>
</evidence>
<dbReference type="SUPFAM" id="SSF52058">
    <property type="entry name" value="L domain-like"/>
    <property type="match status" value="1"/>
</dbReference>
<comment type="similarity">
    <text evidence="3">Belongs to the SHOC2 family.</text>
</comment>
<gene>
    <name evidence="5" type="ORF">LIER_02613</name>
</gene>
<keyword evidence="1" id="KW-0433">Leucine-rich repeat</keyword>
<organism evidence="5 6">
    <name type="scientific">Lithospermum erythrorhizon</name>
    <name type="common">Purple gromwell</name>
    <name type="synonym">Lithospermum officinale var. erythrorhizon</name>
    <dbReference type="NCBI Taxonomy" id="34254"/>
    <lineage>
        <taxon>Eukaryota</taxon>
        <taxon>Viridiplantae</taxon>
        <taxon>Streptophyta</taxon>
        <taxon>Embryophyta</taxon>
        <taxon>Tracheophyta</taxon>
        <taxon>Spermatophyta</taxon>
        <taxon>Magnoliopsida</taxon>
        <taxon>eudicotyledons</taxon>
        <taxon>Gunneridae</taxon>
        <taxon>Pentapetalae</taxon>
        <taxon>asterids</taxon>
        <taxon>lamiids</taxon>
        <taxon>Boraginales</taxon>
        <taxon>Boraginaceae</taxon>
        <taxon>Boraginoideae</taxon>
        <taxon>Lithospermeae</taxon>
        <taxon>Lithospermum</taxon>
    </lineage>
</organism>
<dbReference type="PANTHER" id="PTHR48051:SF54">
    <property type="entry name" value="LEUCINE-RICH REPEAT-CONTAINING PROTEIN"/>
    <property type="match status" value="1"/>
</dbReference>
<evidence type="ECO:0000256" key="4">
    <source>
        <dbReference type="SAM" id="MobiDB-lite"/>
    </source>
</evidence>
<accession>A0AAV3NQ30</accession>
<reference evidence="5 6" key="1">
    <citation type="submission" date="2024-01" db="EMBL/GenBank/DDBJ databases">
        <title>The complete chloroplast genome sequence of Lithospermum erythrorhizon: insights into the phylogenetic relationship among Boraginaceae species and the maternal lineages of purple gromwells.</title>
        <authorList>
            <person name="Okada T."/>
            <person name="Watanabe K."/>
        </authorList>
    </citation>
    <scope>NUCLEOTIDE SEQUENCE [LARGE SCALE GENOMIC DNA]</scope>
</reference>
<dbReference type="Pfam" id="PF13855">
    <property type="entry name" value="LRR_8"/>
    <property type="match status" value="2"/>
</dbReference>
<evidence type="ECO:0000256" key="1">
    <source>
        <dbReference type="ARBA" id="ARBA00022614"/>
    </source>
</evidence>
<dbReference type="GO" id="GO:0051707">
    <property type="term" value="P:response to other organism"/>
    <property type="evidence" value="ECO:0007669"/>
    <property type="project" value="UniProtKB-ARBA"/>
</dbReference>
<dbReference type="PRINTS" id="PR00019">
    <property type="entry name" value="LEURICHRPT"/>
</dbReference>
<dbReference type="InterPro" id="IPR032675">
    <property type="entry name" value="LRR_dom_sf"/>
</dbReference>
<dbReference type="GO" id="GO:0005737">
    <property type="term" value="C:cytoplasm"/>
    <property type="evidence" value="ECO:0007669"/>
    <property type="project" value="TreeGrafter"/>
</dbReference>
<dbReference type="SMART" id="SM00364">
    <property type="entry name" value="LRR_BAC"/>
    <property type="match status" value="7"/>
</dbReference>
<evidence type="ECO:0000313" key="6">
    <source>
        <dbReference type="Proteomes" id="UP001454036"/>
    </source>
</evidence>
<dbReference type="GO" id="GO:0006952">
    <property type="term" value="P:defense response"/>
    <property type="evidence" value="ECO:0007669"/>
    <property type="project" value="UniProtKB-ARBA"/>
</dbReference>
<dbReference type="PROSITE" id="PS51450">
    <property type="entry name" value="LRR"/>
    <property type="match status" value="2"/>
</dbReference>
<dbReference type="PANTHER" id="PTHR48051">
    <property type="match status" value="1"/>
</dbReference>
<sequence length="499" mass="55547">MDPNPNNFPILSYVMSKLPSMGPRRVAEDDFDIEQPPVSSPKPQEPHFELSERMPHLTDPKVVSAMRTAVADVSKARSAVLAIGERPDHETVDIAKAKVSELTAYLEQLALLPPAVGKDAATRTAEDEMQTYKAVVELDKMHMSYDRMLREAEHRLEKIYEAAVAGGDLGVLEEGDQEVAEELNEDVERIMGEAASGKLMDRVDLPEKQLRMLPEAFFTTLTSVLVLNLSNNLLKAVPDSISGLEKLEELDLSSNLLESLPDSIGLLFNLKSLNVSRNKLVALPDSICHCRSLVELDAGFNQLAYLPTNIGYELVNLRKLSINLNKLRSLPTSIGEMKSLQLLDAHFNELRGLPLTIGKLINLEVLNLASNFSDLSELPYTIGDLISLKELDLSNNQIHELPDSFSHLENLTKLNLDLNPLAIPPKEVVSEGVEAVKAYMVKRRLDLLMEEERKRTSEEETQQSLLTRSTSWLNKAVTNVSGYLSSPKSKADPYLDQQF</sequence>
<feature type="region of interest" description="Disordered" evidence="4">
    <location>
        <begin position="22"/>
        <end position="48"/>
    </location>
</feature>
<name>A0AAV3NQ30_LITER</name>
<keyword evidence="2" id="KW-0677">Repeat</keyword>
<dbReference type="InterPro" id="IPR050216">
    <property type="entry name" value="LRR_domain-containing"/>
</dbReference>
<proteinExistence type="inferred from homology"/>
<comment type="caution">
    <text evidence="5">The sequence shown here is derived from an EMBL/GenBank/DDBJ whole genome shotgun (WGS) entry which is preliminary data.</text>
</comment>
<dbReference type="Proteomes" id="UP001454036">
    <property type="component" value="Unassembled WGS sequence"/>
</dbReference>
<dbReference type="AlphaFoldDB" id="A0AAV3NQ30"/>
<dbReference type="SMART" id="SM00369">
    <property type="entry name" value="LRR_TYP"/>
    <property type="match status" value="8"/>
</dbReference>
<evidence type="ECO:0000256" key="3">
    <source>
        <dbReference type="ARBA" id="ARBA00023786"/>
    </source>
</evidence>
<keyword evidence="6" id="KW-1185">Reference proteome</keyword>
<dbReference type="Gene3D" id="3.80.10.10">
    <property type="entry name" value="Ribonuclease Inhibitor"/>
    <property type="match status" value="3"/>
</dbReference>
<dbReference type="EMBL" id="BAABME010000288">
    <property type="protein sequence ID" value="GAA0141479.1"/>
    <property type="molecule type" value="Genomic_DNA"/>
</dbReference>
<evidence type="ECO:0000313" key="5">
    <source>
        <dbReference type="EMBL" id="GAA0141479.1"/>
    </source>
</evidence>
<dbReference type="InterPro" id="IPR003591">
    <property type="entry name" value="Leu-rich_rpt_typical-subtyp"/>
</dbReference>